<dbReference type="AlphaFoldDB" id="A0A2S7INC2"/>
<evidence type="ECO:0000313" key="2">
    <source>
        <dbReference type="Proteomes" id="UP000239590"/>
    </source>
</evidence>
<sequence length="152" mass="17610">MTPTKRFWQYLKPILEAQHGVKYVKLSDGNRMDRLTADSVSTDVYPCVFAIRPKYQGTDANSGTLWARFSTILYIFEKADLNDYDDQDAAYDLSEFIATQIAQQLFHDSKDYRCLFDLNQYQAEPVEYQMLDAAWGYEVKLTISLPANDLFC</sequence>
<name>A0A2S7INC2_9BACT</name>
<evidence type="ECO:0000313" key="1">
    <source>
        <dbReference type="EMBL" id="PQA59159.1"/>
    </source>
</evidence>
<accession>A0A2S7INC2</accession>
<dbReference type="EMBL" id="PTRA01000001">
    <property type="protein sequence ID" value="PQA59159.1"/>
    <property type="molecule type" value="Genomic_DNA"/>
</dbReference>
<keyword evidence="2" id="KW-1185">Reference proteome</keyword>
<dbReference type="RefSeq" id="WP_104710442.1">
    <property type="nucleotide sequence ID" value="NZ_PTRA01000001.1"/>
</dbReference>
<organism evidence="1 2">
    <name type="scientific">Siphonobacter curvatus</name>
    <dbReference type="NCBI Taxonomy" id="2094562"/>
    <lineage>
        <taxon>Bacteria</taxon>
        <taxon>Pseudomonadati</taxon>
        <taxon>Bacteroidota</taxon>
        <taxon>Cytophagia</taxon>
        <taxon>Cytophagales</taxon>
        <taxon>Cytophagaceae</taxon>
        <taxon>Siphonobacter</taxon>
    </lineage>
</organism>
<dbReference type="Proteomes" id="UP000239590">
    <property type="component" value="Unassembled WGS sequence"/>
</dbReference>
<dbReference type="OrthoDB" id="959478at2"/>
<comment type="caution">
    <text evidence="1">The sequence shown here is derived from an EMBL/GenBank/DDBJ whole genome shotgun (WGS) entry which is preliminary data.</text>
</comment>
<protein>
    <submittedName>
        <fullName evidence="1">Uncharacterized protein</fullName>
    </submittedName>
</protein>
<gene>
    <name evidence="1" type="ORF">C5O19_05750</name>
</gene>
<proteinExistence type="predicted"/>
<reference evidence="2" key="1">
    <citation type="submission" date="2018-02" db="EMBL/GenBank/DDBJ databases">
        <title>Genome sequencing of Solimonas sp. HR-BB.</title>
        <authorList>
            <person name="Lee Y."/>
            <person name="Jeon C.O."/>
        </authorList>
    </citation>
    <scope>NUCLEOTIDE SEQUENCE [LARGE SCALE GENOMIC DNA]</scope>
    <source>
        <strain evidence="2">HR-U</strain>
    </source>
</reference>